<dbReference type="Pfam" id="PF07963">
    <property type="entry name" value="N_methyl"/>
    <property type="match status" value="1"/>
</dbReference>
<keyword evidence="4" id="KW-1133">Transmembrane helix</keyword>
<accession>A0A9X1B7X5</accession>
<dbReference type="Pfam" id="PF00114">
    <property type="entry name" value="Pilin"/>
    <property type="match status" value="1"/>
</dbReference>
<evidence type="ECO:0008006" key="7">
    <source>
        <dbReference type="Google" id="ProtNLM"/>
    </source>
</evidence>
<evidence type="ECO:0000256" key="4">
    <source>
        <dbReference type="SAM" id="Phobius"/>
    </source>
</evidence>
<proteinExistence type="inferred from homology"/>
<keyword evidence="6" id="KW-1185">Reference proteome</keyword>
<name>A0A9X1B7X5_9GAMM</name>
<comment type="caution">
    <text evidence="5">The sequence shown here is derived from an EMBL/GenBank/DDBJ whole genome shotgun (WGS) entry which is preliminary data.</text>
</comment>
<dbReference type="GO" id="GO:0009289">
    <property type="term" value="C:pilus"/>
    <property type="evidence" value="ECO:0007669"/>
    <property type="project" value="InterPro"/>
</dbReference>
<keyword evidence="2" id="KW-0488">Methylation</keyword>
<dbReference type="PROSITE" id="PS00409">
    <property type="entry name" value="PROKAR_NTER_METHYL"/>
    <property type="match status" value="1"/>
</dbReference>
<keyword evidence="4" id="KW-0472">Membrane</keyword>
<keyword evidence="4" id="KW-0812">Transmembrane</keyword>
<evidence type="ECO:0000256" key="3">
    <source>
        <dbReference type="RuleBase" id="RU000389"/>
    </source>
</evidence>
<protein>
    <recommendedName>
        <fullName evidence="7">Prepilin-type N-terminal cleavage/methylation domain-containing protein</fullName>
    </recommendedName>
</protein>
<organism evidence="5 6">
    <name type="scientific">Thiocapsa imhoffii</name>
    <dbReference type="NCBI Taxonomy" id="382777"/>
    <lineage>
        <taxon>Bacteria</taxon>
        <taxon>Pseudomonadati</taxon>
        <taxon>Pseudomonadota</taxon>
        <taxon>Gammaproteobacteria</taxon>
        <taxon>Chromatiales</taxon>
        <taxon>Chromatiaceae</taxon>
        <taxon>Thiocapsa</taxon>
    </lineage>
</organism>
<keyword evidence="3" id="KW-0281">Fimbrium</keyword>
<dbReference type="EMBL" id="NRSD01000002">
    <property type="protein sequence ID" value="MBK1643683.1"/>
    <property type="molecule type" value="Genomic_DNA"/>
</dbReference>
<gene>
    <name evidence="5" type="ORF">CKO25_03205</name>
</gene>
<dbReference type="AlphaFoldDB" id="A0A9X1B7X5"/>
<dbReference type="InterPro" id="IPR045584">
    <property type="entry name" value="Pilin-like"/>
</dbReference>
<comment type="similarity">
    <text evidence="1 3">Belongs to the N-Me-Phe pilin family.</text>
</comment>
<evidence type="ECO:0000256" key="2">
    <source>
        <dbReference type="ARBA" id="ARBA00022481"/>
    </source>
</evidence>
<feature type="transmembrane region" description="Helical" evidence="4">
    <location>
        <begin position="12"/>
        <end position="35"/>
    </location>
</feature>
<dbReference type="GO" id="GO:0007155">
    <property type="term" value="P:cell adhesion"/>
    <property type="evidence" value="ECO:0007669"/>
    <property type="project" value="InterPro"/>
</dbReference>
<sequence>MTARNDRNTKGFTLLELMITVALIGILAAVGVPAYRDYTIRAKVSEALIMASVPKIAVVEAAAMRGLESIENNADLVQVPETRYFKGMRIEGGGTIWLETHNTGALDDPILALVPTMAGGAISWECQIRQGLPRHVPVICRVGETGSASISRAPIWAPWGDRHEHVEITVRDEKEGTFRVNPVTGLNQPMLMSAGSDTISSGTLTLNGVKMSGDLKYGGWGLAVKGYETTVNGRALFSGYTIQFEPVGGSDGNRACGGPGPCIVIQKWTNGAHAWTNPFQRIPLDGYPSGNNWSGDYSFALKDNKVTVNLNGNPLFTSNELEGPDGNFGMRSWNRADLDVASSQLTTP</sequence>
<reference evidence="5 6" key="1">
    <citation type="journal article" date="2020" name="Microorganisms">
        <title>Osmotic Adaptation and Compatible Solute Biosynthesis of Phototrophic Bacteria as Revealed from Genome Analyses.</title>
        <authorList>
            <person name="Imhoff J.F."/>
            <person name="Rahn T."/>
            <person name="Kunzel S."/>
            <person name="Keller A."/>
            <person name="Neulinger S.C."/>
        </authorList>
    </citation>
    <scope>NUCLEOTIDE SEQUENCE [LARGE SCALE GENOMIC DNA]</scope>
    <source>
        <strain evidence="5 6">DSM 21303</strain>
    </source>
</reference>
<dbReference type="Proteomes" id="UP001138802">
    <property type="component" value="Unassembled WGS sequence"/>
</dbReference>
<dbReference type="InterPro" id="IPR001082">
    <property type="entry name" value="Pilin"/>
</dbReference>
<dbReference type="SUPFAM" id="SSF54523">
    <property type="entry name" value="Pili subunits"/>
    <property type="match status" value="1"/>
</dbReference>
<dbReference type="InterPro" id="IPR012902">
    <property type="entry name" value="N_methyl_site"/>
</dbReference>
<dbReference type="Gene3D" id="3.30.700.10">
    <property type="entry name" value="Glycoprotein, Type 4 Pilin"/>
    <property type="match status" value="1"/>
</dbReference>
<evidence type="ECO:0000256" key="1">
    <source>
        <dbReference type="ARBA" id="ARBA00005233"/>
    </source>
</evidence>
<evidence type="ECO:0000313" key="5">
    <source>
        <dbReference type="EMBL" id="MBK1643683.1"/>
    </source>
</evidence>
<dbReference type="RefSeq" id="WP_200386489.1">
    <property type="nucleotide sequence ID" value="NZ_NRSD01000002.1"/>
</dbReference>
<dbReference type="NCBIfam" id="TIGR02532">
    <property type="entry name" value="IV_pilin_GFxxxE"/>
    <property type="match status" value="1"/>
</dbReference>
<evidence type="ECO:0000313" key="6">
    <source>
        <dbReference type="Proteomes" id="UP001138802"/>
    </source>
</evidence>